<dbReference type="PROSITE" id="PS00595">
    <property type="entry name" value="AA_TRANSFER_CLASS_5"/>
    <property type="match status" value="1"/>
</dbReference>
<dbReference type="SUPFAM" id="SSF53383">
    <property type="entry name" value="PLP-dependent transferases"/>
    <property type="match status" value="1"/>
</dbReference>
<dbReference type="EC" id="2.8.1.7" evidence="3"/>
<feature type="domain" description="Aminotransferase class V" evidence="11">
    <location>
        <begin position="5"/>
        <end position="343"/>
    </location>
</feature>
<dbReference type="InterPro" id="IPR015421">
    <property type="entry name" value="PyrdxlP-dep_Trfase_major"/>
</dbReference>
<evidence type="ECO:0000256" key="5">
    <source>
        <dbReference type="ARBA" id="ARBA00022723"/>
    </source>
</evidence>
<proteinExistence type="inferred from homology"/>
<dbReference type="GO" id="GO:0051536">
    <property type="term" value="F:iron-sulfur cluster binding"/>
    <property type="evidence" value="ECO:0007669"/>
    <property type="project" value="UniProtKB-KW"/>
</dbReference>
<dbReference type="InterPro" id="IPR020578">
    <property type="entry name" value="Aminotrans_V_PyrdxlP_BS"/>
</dbReference>
<dbReference type="PANTHER" id="PTHR11601">
    <property type="entry name" value="CYSTEINE DESULFURYLASE FAMILY MEMBER"/>
    <property type="match status" value="1"/>
</dbReference>
<evidence type="ECO:0000256" key="9">
    <source>
        <dbReference type="ARBA" id="ARBA00050776"/>
    </source>
</evidence>
<comment type="catalytic activity">
    <reaction evidence="9">
        <text>(sulfur carrier)-H + L-cysteine = (sulfur carrier)-SH + L-alanine</text>
        <dbReference type="Rhea" id="RHEA:43892"/>
        <dbReference type="Rhea" id="RHEA-COMP:14737"/>
        <dbReference type="Rhea" id="RHEA-COMP:14739"/>
        <dbReference type="ChEBI" id="CHEBI:29917"/>
        <dbReference type="ChEBI" id="CHEBI:35235"/>
        <dbReference type="ChEBI" id="CHEBI:57972"/>
        <dbReference type="ChEBI" id="CHEBI:64428"/>
        <dbReference type="EC" id="2.8.1.7"/>
    </reaction>
</comment>
<keyword evidence="5" id="KW-0479">Metal-binding</keyword>
<dbReference type="InterPro" id="IPR000192">
    <property type="entry name" value="Aminotrans_V_dom"/>
</dbReference>
<evidence type="ECO:0000256" key="2">
    <source>
        <dbReference type="ARBA" id="ARBA00006490"/>
    </source>
</evidence>
<reference evidence="12" key="1">
    <citation type="journal article" date="2021" name="PeerJ">
        <title>Extensive microbial diversity within the chicken gut microbiome revealed by metagenomics and culture.</title>
        <authorList>
            <person name="Gilroy R."/>
            <person name="Ravi A."/>
            <person name="Getino M."/>
            <person name="Pursley I."/>
            <person name="Horton D.L."/>
            <person name="Alikhan N.F."/>
            <person name="Baker D."/>
            <person name="Gharbi K."/>
            <person name="Hall N."/>
            <person name="Watson M."/>
            <person name="Adriaenssens E.M."/>
            <person name="Foster-Nyarko E."/>
            <person name="Jarju S."/>
            <person name="Secka A."/>
            <person name="Antonio M."/>
            <person name="Oren A."/>
            <person name="Chaudhuri R.R."/>
            <person name="La Ragione R."/>
            <person name="Hildebrand F."/>
            <person name="Pallen M.J."/>
        </authorList>
    </citation>
    <scope>NUCLEOTIDE SEQUENCE</scope>
    <source>
        <strain evidence="12">CHK179-28034</strain>
    </source>
</reference>
<dbReference type="InterPro" id="IPR015424">
    <property type="entry name" value="PyrdxlP-dep_Trfase"/>
</dbReference>
<dbReference type="EMBL" id="DXBR01000043">
    <property type="protein sequence ID" value="HIZ39159.1"/>
    <property type="molecule type" value="Genomic_DNA"/>
</dbReference>
<keyword evidence="4" id="KW-0808">Transferase</keyword>
<keyword evidence="7" id="KW-0408">Iron</keyword>
<dbReference type="FunFam" id="3.40.640.10:FF:000084">
    <property type="entry name" value="IscS-like cysteine desulfurase"/>
    <property type="match status" value="1"/>
</dbReference>
<reference evidence="12" key="2">
    <citation type="submission" date="2021-04" db="EMBL/GenBank/DDBJ databases">
        <authorList>
            <person name="Gilroy R."/>
        </authorList>
    </citation>
    <scope>NUCLEOTIDE SEQUENCE</scope>
    <source>
        <strain evidence="12">CHK179-28034</strain>
    </source>
</reference>
<organism evidence="12 13">
    <name type="scientific">Candidatus Anaerobutyricum stercoris</name>
    <dbReference type="NCBI Taxonomy" id="2838457"/>
    <lineage>
        <taxon>Bacteria</taxon>
        <taxon>Bacillati</taxon>
        <taxon>Bacillota</taxon>
        <taxon>Clostridia</taxon>
        <taxon>Lachnospirales</taxon>
        <taxon>Lachnospiraceae</taxon>
        <taxon>Anaerobutyricum</taxon>
    </lineage>
</organism>
<dbReference type="InterPro" id="IPR015422">
    <property type="entry name" value="PyrdxlP-dep_Trfase_small"/>
</dbReference>
<keyword evidence="8" id="KW-0411">Iron-sulfur</keyword>
<dbReference type="PANTHER" id="PTHR11601:SF34">
    <property type="entry name" value="CYSTEINE DESULFURASE"/>
    <property type="match status" value="1"/>
</dbReference>
<comment type="caution">
    <text evidence="12">The sequence shown here is derived from an EMBL/GenBank/DDBJ whole genome shotgun (WGS) entry which is preliminary data.</text>
</comment>
<accession>A0A9D2J858</accession>
<evidence type="ECO:0000256" key="8">
    <source>
        <dbReference type="ARBA" id="ARBA00023014"/>
    </source>
</evidence>
<evidence type="ECO:0000256" key="3">
    <source>
        <dbReference type="ARBA" id="ARBA00012239"/>
    </source>
</evidence>
<keyword evidence="12" id="KW-0032">Aminotransferase</keyword>
<dbReference type="GO" id="GO:0008483">
    <property type="term" value="F:transaminase activity"/>
    <property type="evidence" value="ECO:0007669"/>
    <property type="project" value="UniProtKB-KW"/>
</dbReference>
<comment type="cofactor">
    <cofactor evidence="1 10">
        <name>pyridoxal 5'-phosphate</name>
        <dbReference type="ChEBI" id="CHEBI:597326"/>
    </cofactor>
</comment>
<protein>
    <recommendedName>
        <fullName evidence="3">cysteine desulfurase</fullName>
        <ecNumber evidence="3">2.8.1.7</ecNumber>
    </recommendedName>
</protein>
<comment type="similarity">
    <text evidence="2">Belongs to the class-V pyridoxal-phosphate-dependent aminotransferase family. NifS/IscS subfamily.</text>
</comment>
<keyword evidence="6" id="KW-0663">Pyridoxal phosphate</keyword>
<sequence length="348" mass="37989">MMPGIYLDHAATTPVRPEVREAMLPYLKEQYGNPSGLYQLAVEAEEAMEAARKTIAATLGCETEEIYFTSGGTESDNWAIKSAVEAAKKRKDFGTGGRRCCHIITTQIEHHAVLHTCRALEEEGCEVTYLRVNEMGQISVRELEKAIRPDTVLISVMTANNEVGTIQPVREIGKIARRHHILFHTDAVQAYGHLPLPVKRLGIDMMSASGHKCNGPKGIGFLYVRKGVDLPPFIHGGGQERGKRAGTENVPGIVGLGMAARLAHTKMAEREKKTAAMRDYLIRRLLNEVPFARLNGSLRYRLAGNCNISFQFVEGAALLVLLDEEGICAAAGSACSTGSKEPSHVLKA</sequence>
<evidence type="ECO:0000256" key="4">
    <source>
        <dbReference type="ARBA" id="ARBA00022679"/>
    </source>
</evidence>
<evidence type="ECO:0000256" key="6">
    <source>
        <dbReference type="ARBA" id="ARBA00022898"/>
    </source>
</evidence>
<dbReference type="Proteomes" id="UP000824049">
    <property type="component" value="Unassembled WGS sequence"/>
</dbReference>
<dbReference type="Gene3D" id="1.10.260.50">
    <property type="match status" value="1"/>
</dbReference>
<evidence type="ECO:0000313" key="12">
    <source>
        <dbReference type="EMBL" id="HIZ39159.1"/>
    </source>
</evidence>
<evidence type="ECO:0000256" key="10">
    <source>
        <dbReference type="RuleBase" id="RU004504"/>
    </source>
</evidence>
<name>A0A9D2J858_9FIRM</name>
<dbReference type="InterPro" id="IPR016454">
    <property type="entry name" value="Cysteine_dSase"/>
</dbReference>
<evidence type="ECO:0000256" key="7">
    <source>
        <dbReference type="ARBA" id="ARBA00023004"/>
    </source>
</evidence>
<evidence type="ECO:0000313" key="13">
    <source>
        <dbReference type="Proteomes" id="UP000824049"/>
    </source>
</evidence>
<evidence type="ECO:0000259" key="11">
    <source>
        <dbReference type="Pfam" id="PF00266"/>
    </source>
</evidence>
<dbReference type="Gene3D" id="3.90.1150.10">
    <property type="entry name" value="Aspartate Aminotransferase, domain 1"/>
    <property type="match status" value="1"/>
</dbReference>
<dbReference type="Gene3D" id="3.40.640.10">
    <property type="entry name" value="Type I PLP-dependent aspartate aminotransferase-like (Major domain)"/>
    <property type="match status" value="1"/>
</dbReference>
<dbReference type="PIRSF" id="PIRSF005572">
    <property type="entry name" value="NifS"/>
    <property type="match status" value="1"/>
</dbReference>
<gene>
    <name evidence="12" type="ORF">H9968_04410</name>
</gene>
<evidence type="ECO:0000256" key="1">
    <source>
        <dbReference type="ARBA" id="ARBA00001933"/>
    </source>
</evidence>
<feature type="non-terminal residue" evidence="12">
    <location>
        <position position="348"/>
    </location>
</feature>
<dbReference type="GO" id="GO:0031071">
    <property type="term" value="F:cysteine desulfurase activity"/>
    <property type="evidence" value="ECO:0007669"/>
    <property type="project" value="UniProtKB-EC"/>
</dbReference>
<dbReference type="AlphaFoldDB" id="A0A9D2J858"/>
<dbReference type="GO" id="GO:0046872">
    <property type="term" value="F:metal ion binding"/>
    <property type="evidence" value="ECO:0007669"/>
    <property type="project" value="UniProtKB-KW"/>
</dbReference>
<dbReference type="Pfam" id="PF00266">
    <property type="entry name" value="Aminotran_5"/>
    <property type="match status" value="1"/>
</dbReference>